<dbReference type="InterPro" id="IPR020084">
    <property type="entry name" value="NUDIX_hydrolase_CS"/>
</dbReference>
<evidence type="ECO:0000313" key="5">
    <source>
        <dbReference type="Proteomes" id="UP000681356"/>
    </source>
</evidence>
<keyword evidence="2" id="KW-0378">Hydrolase</keyword>
<accession>A0A8J7WII9</accession>
<dbReference type="InterPro" id="IPR000086">
    <property type="entry name" value="NUDIX_hydrolase_dom"/>
</dbReference>
<protein>
    <submittedName>
        <fullName evidence="4">NUDIX domain-containing protein</fullName>
    </submittedName>
</protein>
<dbReference type="Pfam" id="PF00293">
    <property type="entry name" value="NUDIX"/>
    <property type="match status" value="1"/>
</dbReference>
<dbReference type="PROSITE" id="PS51462">
    <property type="entry name" value="NUDIX"/>
    <property type="match status" value="1"/>
</dbReference>
<comment type="cofactor">
    <cofactor evidence="1">
        <name>Mg(2+)</name>
        <dbReference type="ChEBI" id="CHEBI:18420"/>
    </cofactor>
</comment>
<evidence type="ECO:0000256" key="2">
    <source>
        <dbReference type="ARBA" id="ARBA00022801"/>
    </source>
</evidence>
<organism evidence="4 5">
    <name type="scientific">Thetidibacter halocola</name>
    <dbReference type="NCBI Taxonomy" id="2827239"/>
    <lineage>
        <taxon>Bacteria</taxon>
        <taxon>Pseudomonadati</taxon>
        <taxon>Pseudomonadota</taxon>
        <taxon>Alphaproteobacteria</taxon>
        <taxon>Rhodobacterales</taxon>
        <taxon>Roseobacteraceae</taxon>
        <taxon>Thetidibacter</taxon>
    </lineage>
</organism>
<evidence type="ECO:0000256" key="1">
    <source>
        <dbReference type="ARBA" id="ARBA00001946"/>
    </source>
</evidence>
<dbReference type="Gene3D" id="3.90.79.10">
    <property type="entry name" value="Nucleoside Triphosphate Pyrophosphohydrolase"/>
    <property type="match status" value="1"/>
</dbReference>
<dbReference type="GO" id="GO:0016787">
    <property type="term" value="F:hydrolase activity"/>
    <property type="evidence" value="ECO:0007669"/>
    <property type="project" value="UniProtKB-KW"/>
</dbReference>
<reference evidence="4" key="1">
    <citation type="submission" date="2021-04" db="EMBL/GenBank/DDBJ databases">
        <authorList>
            <person name="Yoon J."/>
        </authorList>
    </citation>
    <scope>NUCLEOTIDE SEQUENCE</scope>
    <source>
        <strain evidence="4">KMU-90</strain>
    </source>
</reference>
<keyword evidence="5" id="KW-1185">Reference proteome</keyword>
<feature type="domain" description="Nudix hydrolase" evidence="3">
    <location>
        <begin position="1"/>
        <end position="132"/>
    </location>
</feature>
<dbReference type="InterPro" id="IPR015797">
    <property type="entry name" value="NUDIX_hydrolase-like_dom_sf"/>
</dbReference>
<proteinExistence type="predicted"/>
<dbReference type="Proteomes" id="UP000681356">
    <property type="component" value="Unassembled WGS sequence"/>
</dbReference>
<evidence type="ECO:0000313" key="4">
    <source>
        <dbReference type="EMBL" id="MBS0125728.1"/>
    </source>
</evidence>
<dbReference type="RefSeq" id="WP_212537699.1">
    <property type="nucleotide sequence ID" value="NZ_JAGTUU010000007.1"/>
</dbReference>
<dbReference type="PROSITE" id="PS00893">
    <property type="entry name" value="NUDIX_BOX"/>
    <property type="match status" value="1"/>
</dbReference>
<dbReference type="EMBL" id="JAGTUU010000007">
    <property type="protein sequence ID" value="MBS0125728.1"/>
    <property type="molecule type" value="Genomic_DNA"/>
</dbReference>
<name>A0A8J7WII9_9RHOB</name>
<gene>
    <name evidence="4" type="ORF">KB874_16725</name>
</gene>
<comment type="caution">
    <text evidence="4">The sequence shown here is derived from an EMBL/GenBank/DDBJ whole genome shotgun (WGS) entry which is preliminary data.</text>
</comment>
<evidence type="ECO:0000259" key="3">
    <source>
        <dbReference type="PROSITE" id="PS51462"/>
    </source>
</evidence>
<dbReference type="AlphaFoldDB" id="A0A8J7WII9"/>
<dbReference type="SUPFAM" id="SSF55811">
    <property type="entry name" value="Nudix"/>
    <property type="match status" value="1"/>
</dbReference>
<sequence>MSDRAFAGAKLLPFIGNRLLVVQRDFTPGIVWPGWHDLPGGMREGAESPMACALRETREEVGLVLAEDDLRLAHLQDISGRRVWFFAAHLPASHATGVVLGDEGLGWQLMPPDVFATHPRAIPTFRTILRVYMEKGRERAVPGQ</sequence>